<dbReference type="GO" id="GO:0005524">
    <property type="term" value="F:ATP binding"/>
    <property type="evidence" value="ECO:0007669"/>
    <property type="project" value="UniProtKB-KW"/>
</dbReference>
<dbReference type="AlphaFoldDB" id="A0A5C6EP54"/>
<organism evidence="4 5">
    <name type="scientific">Rubripirellula tenax</name>
    <dbReference type="NCBI Taxonomy" id="2528015"/>
    <lineage>
        <taxon>Bacteria</taxon>
        <taxon>Pseudomonadati</taxon>
        <taxon>Planctomycetota</taxon>
        <taxon>Planctomycetia</taxon>
        <taxon>Pirellulales</taxon>
        <taxon>Pirellulaceae</taxon>
        <taxon>Rubripirellula</taxon>
    </lineage>
</organism>
<dbReference type="Proteomes" id="UP000318288">
    <property type="component" value="Unassembled WGS sequence"/>
</dbReference>
<keyword evidence="5" id="KW-1185">Reference proteome</keyword>
<dbReference type="PANTHER" id="PTHR32309:SF13">
    <property type="entry name" value="FERRIC ENTEROBACTIN TRANSPORT PROTEIN FEPE"/>
    <property type="match status" value="1"/>
</dbReference>
<evidence type="ECO:0000256" key="2">
    <source>
        <dbReference type="ARBA" id="ARBA00022840"/>
    </source>
</evidence>
<proteinExistence type="predicted"/>
<feature type="region of interest" description="Disordered" evidence="3">
    <location>
        <begin position="61"/>
        <end position="145"/>
    </location>
</feature>
<feature type="region of interest" description="Disordered" evidence="3">
    <location>
        <begin position="184"/>
        <end position="239"/>
    </location>
</feature>
<keyword evidence="2" id="KW-0067">ATP-binding</keyword>
<dbReference type="InterPro" id="IPR050445">
    <property type="entry name" value="Bact_polysacc_biosynth/exp"/>
</dbReference>
<reference evidence="4 5" key="1">
    <citation type="submission" date="2019-02" db="EMBL/GenBank/DDBJ databases">
        <title>Deep-cultivation of Planctomycetes and their phenomic and genomic characterization uncovers novel biology.</title>
        <authorList>
            <person name="Wiegand S."/>
            <person name="Jogler M."/>
            <person name="Boedeker C."/>
            <person name="Pinto D."/>
            <person name="Vollmers J."/>
            <person name="Rivas-Marin E."/>
            <person name="Kohn T."/>
            <person name="Peeters S.H."/>
            <person name="Heuer A."/>
            <person name="Rast P."/>
            <person name="Oberbeckmann S."/>
            <person name="Bunk B."/>
            <person name="Jeske O."/>
            <person name="Meyerdierks A."/>
            <person name="Storesund J.E."/>
            <person name="Kallscheuer N."/>
            <person name="Luecker S."/>
            <person name="Lage O.M."/>
            <person name="Pohl T."/>
            <person name="Merkel B.J."/>
            <person name="Hornburger P."/>
            <person name="Mueller R.-W."/>
            <person name="Bruemmer F."/>
            <person name="Labrenz M."/>
            <person name="Spormann A.M."/>
            <person name="Op Den Camp H."/>
            <person name="Overmann J."/>
            <person name="Amann R."/>
            <person name="Jetten M.S.M."/>
            <person name="Mascher T."/>
            <person name="Medema M.H."/>
            <person name="Devos D.P."/>
            <person name="Kaster A.-K."/>
            <person name="Ovreas L."/>
            <person name="Rohde M."/>
            <person name="Galperin M.Y."/>
            <person name="Jogler C."/>
        </authorList>
    </citation>
    <scope>NUCLEOTIDE SEQUENCE [LARGE SCALE GENOMIC DNA]</scope>
    <source>
        <strain evidence="4 5">Poly51</strain>
    </source>
</reference>
<dbReference type="InterPro" id="IPR027417">
    <property type="entry name" value="P-loop_NTPase"/>
</dbReference>
<evidence type="ECO:0000256" key="1">
    <source>
        <dbReference type="ARBA" id="ARBA00022741"/>
    </source>
</evidence>
<keyword evidence="1" id="KW-0547">Nucleotide-binding</keyword>
<feature type="compositionally biased region" description="Low complexity" evidence="3">
    <location>
        <begin position="187"/>
        <end position="201"/>
    </location>
</feature>
<feature type="compositionally biased region" description="Pro residues" evidence="3">
    <location>
        <begin position="212"/>
        <end position="224"/>
    </location>
</feature>
<dbReference type="RefSeq" id="WP_146459531.1">
    <property type="nucleotide sequence ID" value="NZ_SJPW01000005.1"/>
</dbReference>
<dbReference type="Gene3D" id="3.40.50.300">
    <property type="entry name" value="P-loop containing nucleotide triphosphate hydrolases"/>
    <property type="match status" value="1"/>
</dbReference>
<protein>
    <submittedName>
        <fullName evidence="4">Septum site-determining protein MinD</fullName>
    </submittedName>
</protein>
<dbReference type="InterPro" id="IPR033756">
    <property type="entry name" value="YlxH/NBP35"/>
</dbReference>
<evidence type="ECO:0000313" key="5">
    <source>
        <dbReference type="Proteomes" id="UP000318288"/>
    </source>
</evidence>
<evidence type="ECO:0000256" key="3">
    <source>
        <dbReference type="SAM" id="MobiDB-lite"/>
    </source>
</evidence>
<sequence>MSSNEQAFVKAFARRNRNIDSKQPPIDKAVAKVSSAPELTLDKKVAGTATIWIDPIEGEMARGDAAQSAVPRPHVEPAHVEPAHVEPRRHTEPGQAEQIQPEPIWRDDPGSRPAAPKPAPSAAKQLEDDLAASVHGPAGTTNDENGMVDEVARMVASLQQIHTAYATVESRELHWQGTLTDVATENTTPQPARPATAPQQAVESPTLKQPAAPKPTIAPEPTTAPEPVNEAMSTSQPRSKGAFQAAWEVDVFDIPKPVADLFFNESLFQDLSDRMAEAVAGGLHSMLVTSAKRGEGRSSVAIGMALAAADSGIRVALVDADIDDPTLADDMRLDLEFGWLDTLRSGLSVKEIAVHAVEDALTLIPLIGNNQSHPATATEITLLMDELRQRFDLIIIDGPAGNSARLQTLASTIDSAIIVRDASRTDATSVDDFAKWLNRSGVQGVGMVENFSRQVQA</sequence>
<comment type="caution">
    <text evidence="4">The sequence shown here is derived from an EMBL/GenBank/DDBJ whole genome shotgun (WGS) entry which is preliminary data.</text>
</comment>
<dbReference type="GO" id="GO:0005886">
    <property type="term" value="C:plasma membrane"/>
    <property type="evidence" value="ECO:0007669"/>
    <property type="project" value="TreeGrafter"/>
</dbReference>
<dbReference type="OrthoDB" id="238666at2"/>
<dbReference type="EMBL" id="SJPW01000005">
    <property type="protein sequence ID" value="TWU50852.1"/>
    <property type="molecule type" value="Genomic_DNA"/>
</dbReference>
<gene>
    <name evidence="4" type="primary">minD_2</name>
    <name evidence="4" type="ORF">Poly51_41450</name>
</gene>
<name>A0A5C6EP54_9BACT</name>
<dbReference type="GO" id="GO:0004713">
    <property type="term" value="F:protein tyrosine kinase activity"/>
    <property type="evidence" value="ECO:0007669"/>
    <property type="project" value="TreeGrafter"/>
</dbReference>
<dbReference type="PANTHER" id="PTHR32309">
    <property type="entry name" value="TYROSINE-PROTEIN KINASE"/>
    <property type="match status" value="1"/>
</dbReference>
<feature type="compositionally biased region" description="Basic and acidic residues" evidence="3">
    <location>
        <begin position="73"/>
        <end position="92"/>
    </location>
</feature>
<dbReference type="Pfam" id="PF10609">
    <property type="entry name" value="ParA"/>
    <property type="match status" value="1"/>
</dbReference>
<accession>A0A5C6EP54</accession>
<dbReference type="SUPFAM" id="SSF52540">
    <property type="entry name" value="P-loop containing nucleoside triphosphate hydrolases"/>
    <property type="match status" value="1"/>
</dbReference>
<evidence type="ECO:0000313" key="4">
    <source>
        <dbReference type="EMBL" id="TWU50852.1"/>
    </source>
</evidence>